<protein>
    <submittedName>
        <fullName evidence="1">Uncharacterized protein</fullName>
    </submittedName>
</protein>
<accession>A0A1Q5TBG3</accession>
<name>A0A1Q5TBG3_9EURO</name>
<dbReference type="AlphaFoldDB" id="A0A1Q5TBG3"/>
<proteinExistence type="predicted"/>
<organism evidence="1 2">
    <name type="scientific">Penicillium subrubescens</name>
    <dbReference type="NCBI Taxonomy" id="1316194"/>
    <lineage>
        <taxon>Eukaryota</taxon>
        <taxon>Fungi</taxon>
        <taxon>Dikarya</taxon>
        <taxon>Ascomycota</taxon>
        <taxon>Pezizomycotina</taxon>
        <taxon>Eurotiomycetes</taxon>
        <taxon>Eurotiomycetidae</taxon>
        <taxon>Eurotiales</taxon>
        <taxon>Aspergillaceae</taxon>
        <taxon>Penicillium</taxon>
    </lineage>
</organism>
<evidence type="ECO:0000313" key="1">
    <source>
        <dbReference type="EMBL" id="OKO97579.1"/>
    </source>
</evidence>
<dbReference type="Proteomes" id="UP000186955">
    <property type="component" value="Unassembled WGS sequence"/>
</dbReference>
<sequence length="79" mass="8889">MLIELLVHAPGAPCVSAATCFRYTVSATPSTRQWETVFNGRGIDWVFVVLDGIHEECISVRSALIGWRCVLCRRRIPEQ</sequence>
<keyword evidence="2" id="KW-1185">Reference proteome</keyword>
<dbReference type="EMBL" id="MNBE01000694">
    <property type="protein sequence ID" value="OKO97579.1"/>
    <property type="molecule type" value="Genomic_DNA"/>
</dbReference>
<gene>
    <name evidence="1" type="ORF">PENSUB_10014</name>
</gene>
<reference evidence="1 2" key="1">
    <citation type="submission" date="2016-10" db="EMBL/GenBank/DDBJ databases">
        <title>Genome sequence of the ascomycete fungus Penicillium subrubescens.</title>
        <authorList>
            <person name="De Vries R.P."/>
            <person name="Peng M."/>
            <person name="Dilokpimol A."/>
            <person name="Hilden K."/>
            <person name="Makela M.R."/>
            <person name="Grigoriev I."/>
            <person name="Riley R."/>
            <person name="Granchi Z."/>
        </authorList>
    </citation>
    <scope>NUCLEOTIDE SEQUENCE [LARGE SCALE GENOMIC DNA]</scope>
    <source>
        <strain evidence="1 2">CBS 132785</strain>
    </source>
</reference>
<comment type="caution">
    <text evidence="1">The sequence shown here is derived from an EMBL/GenBank/DDBJ whole genome shotgun (WGS) entry which is preliminary data.</text>
</comment>
<evidence type="ECO:0000313" key="2">
    <source>
        <dbReference type="Proteomes" id="UP000186955"/>
    </source>
</evidence>